<comment type="caution">
    <text evidence="1">The sequence shown here is derived from an EMBL/GenBank/DDBJ whole genome shotgun (WGS) entry which is preliminary data.</text>
</comment>
<dbReference type="Proteomes" id="UP000295064">
    <property type="component" value="Unassembled WGS sequence"/>
</dbReference>
<accession>A0A4R6LUJ9</accession>
<name>A0A4R6LUJ9_9FIRM</name>
<gene>
    <name evidence="1" type="ORF">DFR79_106127</name>
</gene>
<dbReference type="AlphaFoldDB" id="A0A4R6LUJ9"/>
<organism evidence="1 2">
    <name type="scientific">Halanaerobium saccharolyticum</name>
    <dbReference type="NCBI Taxonomy" id="43595"/>
    <lineage>
        <taxon>Bacteria</taxon>
        <taxon>Bacillati</taxon>
        <taxon>Bacillota</taxon>
        <taxon>Clostridia</taxon>
        <taxon>Halanaerobiales</taxon>
        <taxon>Halanaerobiaceae</taxon>
        <taxon>Halanaerobium</taxon>
    </lineage>
</organism>
<proteinExistence type="predicted"/>
<dbReference type="EMBL" id="SNWX01000006">
    <property type="protein sequence ID" value="TDO92314.1"/>
    <property type="molecule type" value="Genomic_DNA"/>
</dbReference>
<reference evidence="1 2" key="1">
    <citation type="submission" date="2019-03" db="EMBL/GenBank/DDBJ databases">
        <title>Subsurface microbial communities from deep shales in Ohio and West Virginia, USA.</title>
        <authorList>
            <person name="Wrighton K."/>
        </authorList>
    </citation>
    <scope>NUCLEOTIDE SEQUENCE [LARGE SCALE GENOMIC DNA]</scope>
    <source>
        <strain evidence="1 2">MA284_T2</strain>
    </source>
</reference>
<evidence type="ECO:0000313" key="1">
    <source>
        <dbReference type="EMBL" id="TDO92314.1"/>
    </source>
</evidence>
<evidence type="ECO:0000313" key="2">
    <source>
        <dbReference type="Proteomes" id="UP000295064"/>
    </source>
</evidence>
<protein>
    <submittedName>
        <fullName evidence="1">Uncharacterized protein</fullName>
    </submittedName>
</protein>
<sequence>MRIIGAKTVKTRKVHNCVGCERNIPAGTKMNVVTYTDGDIFHAYWCPVCQHILDETLIEDEFIPEGEVRNGNREYWEKIRREVEDGKGKEICP</sequence>